<evidence type="ECO:0000313" key="3">
    <source>
        <dbReference type="Proteomes" id="UP000828390"/>
    </source>
</evidence>
<gene>
    <name evidence="2" type="ORF">DPMN_053754</name>
</gene>
<keyword evidence="1" id="KW-0812">Transmembrane</keyword>
<keyword evidence="1" id="KW-0472">Membrane</keyword>
<proteinExistence type="predicted"/>
<feature type="transmembrane region" description="Helical" evidence="1">
    <location>
        <begin position="20"/>
        <end position="44"/>
    </location>
</feature>
<dbReference type="EMBL" id="JAIWYP010000012">
    <property type="protein sequence ID" value="KAH3727809.1"/>
    <property type="molecule type" value="Genomic_DNA"/>
</dbReference>
<accession>A0A9D4HQK2</accession>
<sequence length="93" mass="10684">MISLVLVPSLNRIDTKYLKLINFFSLLSFEVISTLVLFVFTMIFDFSMLTFIPYATLLSESLIVRYWMEFTAGAAHEVNILRKSKVRHGSATD</sequence>
<dbReference type="AlphaFoldDB" id="A0A9D4HQK2"/>
<comment type="caution">
    <text evidence="2">The sequence shown here is derived from an EMBL/GenBank/DDBJ whole genome shotgun (WGS) entry which is preliminary data.</text>
</comment>
<name>A0A9D4HQK2_DREPO</name>
<evidence type="ECO:0000256" key="1">
    <source>
        <dbReference type="SAM" id="Phobius"/>
    </source>
</evidence>
<reference evidence="2" key="1">
    <citation type="journal article" date="2019" name="bioRxiv">
        <title>The Genome of the Zebra Mussel, Dreissena polymorpha: A Resource for Invasive Species Research.</title>
        <authorList>
            <person name="McCartney M.A."/>
            <person name="Auch B."/>
            <person name="Kono T."/>
            <person name="Mallez S."/>
            <person name="Zhang Y."/>
            <person name="Obille A."/>
            <person name="Becker A."/>
            <person name="Abrahante J.E."/>
            <person name="Garbe J."/>
            <person name="Badalamenti J.P."/>
            <person name="Herman A."/>
            <person name="Mangelson H."/>
            <person name="Liachko I."/>
            <person name="Sullivan S."/>
            <person name="Sone E.D."/>
            <person name="Koren S."/>
            <person name="Silverstein K.A.T."/>
            <person name="Beckman K.B."/>
            <person name="Gohl D.M."/>
        </authorList>
    </citation>
    <scope>NUCLEOTIDE SEQUENCE</scope>
    <source>
        <strain evidence="2">Duluth1</strain>
        <tissue evidence="2">Whole animal</tissue>
    </source>
</reference>
<reference evidence="2" key="2">
    <citation type="submission" date="2020-11" db="EMBL/GenBank/DDBJ databases">
        <authorList>
            <person name="McCartney M.A."/>
            <person name="Auch B."/>
            <person name="Kono T."/>
            <person name="Mallez S."/>
            <person name="Becker A."/>
            <person name="Gohl D.M."/>
            <person name="Silverstein K.A.T."/>
            <person name="Koren S."/>
            <person name="Bechman K.B."/>
            <person name="Herman A."/>
            <person name="Abrahante J.E."/>
            <person name="Garbe J."/>
        </authorList>
    </citation>
    <scope>NUCLEOTIDE SEQUENCE</scope>
    <source>
        <strain evidence="2">Duluth1</strain>
        <tissue evidence="2">Whole animal</tissue>
    </source>
</reference>
<organism evidence="2 3">
    <name type="scientific">Dreissena polymorpha</name>
    <name type="common">Zebra mussel</name>
    <name type="synonym">Mytilus polymorpha</name>
    <dbReference type="NCBI Taxonomy" id="45954"/>
    <lineage>
        <taxon>Eukaryota</taxon>
        <taxon>Metazoa</taxon>
        <taxon>Spiralia</taxon>
        <taxon>Lophotrochozoa</taxon>
        <taxon>Mollusca</taxon>
        <taxon>Bivalvia</taxon>
        <taxon>Autobranchia</taxon>
        <taxon>Heteroconchia</taxon>
        <taxon>Euheterodonta</taxon>
        <taxon>Imparidentia</taxon>
        <taxon>Neoheterodontei</taxon>
        <taxon>Myida</taxon>
        <taxon>Dreissenoidea</taxon>
        <taxon>Dreissenidae</taxon>
        <taxon>Dreissena</taxon>
    </lineage>
</organism>
<evidence type="ECO:0000313" key="2">
    <source>
        <dbReference type="EMBL" id="KAH3727809.1"/>
    </source>
</evidence>
<dbReference type="Proteomes" id="UP000828390">
    <property type="component" value="Unassembled WGS sequence"/>
</dbReference>
<keyword evidence="1" id="KW-1133">Transmembrane helix</keyword>
<protein>
    <submittedName>
        <fullName evidence="2">Uncharacterized protein</fullName>
    </submittedName>
</protein>
<keyword evidence="3" id="KW-1185">Reference proteome</keyword>